<feature type="compositionally biased region" description="Basic and acidic residues" evidence="1">
    <location>
        <begin position="324"/>
        <end position="368"/>
    </location>
</feature>
<feature type="compositionally biased region" description="Basic and acidic residues" evidence="1">
    <location>
        <begin position="244"/>
        <end position="254"/>
    </location>
</feature>
<feature type="compositionally biased region" description="Low complexity" evidence="1">
    <location>
        <begin position="179"/>
        <end position="205"/>
    </location>
</feature>
<reference evidence="3" key="1">
    <citation type="journal article" date="2008" name="Insect Biochem. Mol. Biol.">
        <title>The genome of a lepidopteran model insect, the silkworm Bombyx mori.</title>
        <authorList>
            <consortium name="International Silkworm Genome Consortium"/>
        </authorList>
    </citation>
    <scope>NUCLEOTIDE SEQUENCE [LARGE SCALE GENOMIC DNA]</scope>
    <source>
        <strain evidence="3">p50T</strain>
    </source>
</reference>
<evidence type="ECO:0000313" key="2">
    <source>
        <dbReference type="EnsemblMetazoa" id="XP_037874345.1"/>
    </source>
</evidence>
<proteinExistence type="predicted"/>
<keyword evidence="3" id="KW-1185">Reference proteome</keyword>
<feature type="region of interest" description="Disordered" evidence="1">
    <location>
        <begin position="272"/>
        <end position="443"/>
    </location>
</feature>
<feature type="compositionally biased region" description="Basic and acidic residues" evidence="1">
    <location>
        <begin position="427"/>
        <end position="437"/>
    </location>
</feature>
<dbReference type="EnsemblMetazoa" id="XM_038018417.1">
    <property type="protein sequence ID" value="XP_037874345.1"/>
    <property type="gene ID" value="LOC119630098"/>
</dbReference>
<feature type="compositionally biased region" description="Basic and acidic residues" evidence="1">
    <location>
        <begin position="272"/>
        <end position="285"/>
    </location>
</feature>
<dbReference type="Proteomes" id="UP000005204">
    <property type="component" value="Unassembled WGS sequence"/>
</dbReference>
<dbReference type="AlphaFoldDB" id="A0A8R2R669"/>
<name>A0A8R2R669_BOMMO</name>
<protein>
    <submittedName>
        <fullName evidence="2">Uncharacterized protein</fullName>
    </submittedName>
</protein>
<evidence type="ECO:0000256" key="1">
    <source>
        <dbReference type="SAM" id="MobiDB-lite"/>
    </source>
</evidence>
<sequence length="462" mass="53195">MMINNFNRAKKLNIMINKAYIKTSRTFNQDYLQDQKPQQQQHSEQQYNQQMSQHDQTQQIQQEQKNQQQHYEQQQKSNLQQQQAQQQQLQLQQQNLQQKQQQSAQQLQATVMTGAATLGSLMAGGAKKLGSFFGAAAAAVSAPAAPQSPHTNQSSTVPTNQFSTGVAPVTPFSSKLPVTASVPETTPSAPTSTATTTAPTLPRTPSLRRQESIQRPPVRRTRTLPDAPDDLLHSSFDESAYEDDDHKTEYDQSIDRDKISLDRYRDDEYMHDTIHEEDVDDRHMSEIPSSPRSPLHKVASPTRAISQMRKPSVDSYHSQTPSVIDRRTSQSSFQHEDKLSVPGKQEEQPTEKSKVTFQDERTTYHEVAEDTSSFRGRQESFDDQGDDYQDEDAYHEDEFQDEHEKFDDQDQFRRDGQYNEEDGVFQEPERRDDKAEQPKFTARQRWHRAYNKIVMQLNNRET</sequence>
<feature type="region of interest" description="Disordered" evidence="1">
    <location>
        <begin position="33"/>
        <end position="76"/>
    </location>
</feature>
<organism evidence="2 3">
    <name type="scientific">Bombyx mori</name>
    <name type="common">Silk moth</name>
    <dbReference type="NCBI Taxonomy" id="7091"/>
    <lineage>
        <taxon>Eukaryota</taxon>
        <taxon>Metazoa</taxon>
        <taxon>Ecdysozoa</taxon>
        <taxon>Arthropoda</taxon>
        <taxon>Hexapoda</taxon>
        <taxon>Insecta</taxon>
        <taxon>Pterygota</taxon>
        <taxon>Neoptera</taxon>
        <taxon>Endopterygota</taxon>
        <taxon>Lepidoptera</taxon>
        <taxon>Glossata</taxon>
        <taxon>Ditrysia</taxon>
        <taxon>Bombycoidea</taxon>
        <taxon>Bombycidae</taxon>
        <taxon>Bombycinae</taxon>
        <taxon>Bombyx</taxon>
    </lineage>
</organism>
<feature type="region of interest" description="Disordered" evidence="1">
    <location>
        <begin position="177"/>
        <end position="254"/>
    </location>
</feature>
<reference evidence="2" key="2">
    <citation type="submission" date="2022-06" db="UniProtKB">
        <authorList>
            <consortium name="EnsemblMetazoa"/>
        </authorList>
    </citation>
    <scope>IDENTIFICATION</scope>
    <source>
        <strain evidence="2">p50T (Dazao)</strain>
    </source>
</reference>
<evidence type="ECO:0000313" key="3">
    <source>
        <dbReference type="Proteomes" id="UP000005204"/>
    </source>
</evidence>
<feature type="compositionally biased region" description="Acidic residues" evidence="1">
    <location>
        <begin position="381"/>
        <end position="401"/>
    </location>
</feature>
<accession>A0A8R2R669</accession>
<feature type="compositionally biased region" description="Basic and acidic residues" evidence="1">
    <location>
        <begin position="402"/>
        <end position="417"/>
    </location>
</feature>